<dbReference type="InterPro" id="IPR036388">
    <property type="entry name" value="WH-like_DNA-bd_sf"/>
</dbReference>
<dbReference type="Pfam" id="PF08746">
    <property type="entry name" value="zf-RING-like"/>
    <property type="match status" value="1"/>
</dbReference>
<dbReference type="OrthoDB" id="185455at2759"/>
<dbReference type="InterPro" id="IPR014857">
    <property type="entry name" value="Nse1_RING_C4HC3-type"/>
</dbReference>
<reference evidence="1 2" key="1">
    <citation type="journal article" date="2018" name="New Phytol.">
        <title>Phylogenomics of Endogonaceae and evolution of mycorrhizas within Mucoromycota.</title>
        <authorList>
            <person name="Chang Y."/>
            <person name="Desiro A."/>
            <person name="Na H."/>
            <person name="Sandor L."/>
            <person name="Lipzen A."/>
            <person name="Clum A."/>
            <person name="Barry K."/>
            <person name="Grigoriev I.V."/>
            <person name="Martin F.M."/>
            <person name="Stajich J.E."/>
            <person name="Smith M.E."/>
            <person name="Bonito G."/>
            <person name="Spatafora J.W."/>
        </authorList>
    </citation>
    <scope>NUCLEOTIDE SEQUENCE [LARGE SCALE GENOMIC DNA]</scope>
    <source>
        <strain evidence="1 2">GMNB39</strain>
    </source>
</reference>
<dbReference type="PANTHER" id="PTHR20973:SF0">
    <property type="entry name" value="NON-STRUCTURAL MAINTENANCE OF CHROMOSOMES ELEMENT 1 HOMOLOG"/>
    <property type="match status" value="1"/>
</dbReference>
<dbReference type="Pfam" id="PF07574">
    <property type="entry name" value="SMC_Nse1"/>
    <property type="match status" value="1"/>
</dbReference>
<dbReference type="GO" id="GO:0008270">
    <property type="term" value="F:zinc ion binding"/>
    <property type="evidence" value="ECO:0007669"/>
    <property type="project" value="UniProtKB-KW"/>
</dbReference>
<dbReference type="Gene3D" id="1.10.10.10">
    <property type="entry name" value="Winged helix-like DNA-binding domain superfamily/Winged helix DNA-binding domain"/>
    <property type="match status" value="1"/>
</dbReference>
<proteinExistence type="predicted"/>
<protein>
    <submittedName>
        <fullName evidence="1">Nse1 non-SMC component of SMC5-6 complex-domain-containing protein</fullName>
    </submittedName>
</protein>
<evidence type="ECO:0000313" key="2">
    <source>
        <dbReference type="Proteomes" id="UP000268093"/>
    </source>
</evidence>
<name>A0A433A0F4_9FUNG</name>
<dbReference type="GO" id="GO:0030915">
    <property type="term" value="C:Smc5-Smc6 complex"/>
    <property type="evidence" value="ECO:0007669"/>
    <property type="project" value="UniProtKB-UniRule"/>
</dbReference>
<organism evidence="1 2">
    <name type="scientific">Jimgerdemannia flammicorona</name>
    <dbReference type="NCBI Taxonomy" id="994334"/>
    <lineage>
        <taxon>Eukaryota</taxon>
        <taxon>Fungi</taxon>
        <taxon>Fungi incertae sedis</taxon>
        <taxon>Mucoromycota</taxon>
        <taxon>Mucoromycotina</taxon>
        <taxon>Endogonomycetes</taxon>
        <taxon>Endogonales</taxon>
        <taxon>Endogonaceae</taxon>
        <taxon>Jimgerdemannia</taxon>
    </lineage>
</organism>
<dbReference type="GO" id="GO:0061630">
    <property type="term" value="F:ubiquitin protein ligase activity"/>
    <property type="evidence" value="ECO:0007669"/>
    <property type="project" value="UniProtKB-EC"/>
</dbReference>
<dbReference type="Gene3D" id="3.30.40.10">
    <property type="entry name" value="Zinc/RING finger domain, C3HC4 (zinc finger)"/>
    <property type="match status" value="1"/>
</dbReference>
<comment type="caution">
    <text evidence="1">The sequence shown here is derived from an EMBL/GenBank/DDBJ whole genome shotgun (WGS) entry which is preliminary data.</text>
</comment>
<evidence type="ECO:0000313" key="1">
    <source>
        <dbReference type="EMBL" id="RUO96053.1"/>
    </source>
</evidence>
<dbReference type="PANTHER" id="PTHR20973">
    <property type="entry name" value="NON-SMC ELEMENT 1-RELATED"/>
    <property type="match status" value="1"/>
</dbReference>
<dbReference type="GO" id="GO:0000724">
    <property type="term" value="P:double-strand break repair via homologous recombination"/>
    <property type="evidence" value="ECO:0007669"/>
    <property type="project" value="TreeGrafter"/>
</dbReference>
<dbReference type="InterPro" id="IPR013083">
    <property type="entry name" value="Znf_RING/FYVE/PHD"/>
</dbReference>
<keyword evidence="2" id="KW-1185">Reference proteome</keyword>
<dbReference type="Proteomes" id="UP000268093">
    <property type="component" value="Unassembled WGS sequence"/>
</dbReference>
<dbReference type="GO" id="GO:0005634">
    <property type="term" value="C:nucleus"/>
    <property type="evidence" value="ECO:0007669"/>
    <property type="project" value="UniProtKB-SubCell"/>
</dbReference>
<dbReference type="InterPro" id="IPR011513">
    <property type="entry name" value="Nse1"/>
</dbReference>
<dbReference type="EMBL" id="RBNI01023716">
    <property type="protein sequence ID" value="RUO96053.1"/>
    <property type="molecule type" value="Genomic_DNA"/>
</dbReference>
<sequence length="311" mass="35349">MAPYTDAHRLFLQALISHRILKEEYAIQLYRNCCNLTGEEVDDERFLDFIATLNDSVGQFDMEIRKMHDETTGEPNWALVNTNGDEIAQLATEYTASEIAYFKRLIDLIVRADDDAFSVTSIVALREASKLKTPITKSAAEALLDKFVDDRWLIKARNGRYSMDIRCLLELQGYLRGEYEDEILECTLCLDILTKGQRCDVQNCSARLHHHCARNYFGPHRGEETVCMTCKTTWYAKNVVGDDGQASVAGGGVSRRRGRAVLKKEKDDENVMDVEGGLDEEQEEELIRRPRKKVDKGKGKAPARMVVDNDE</sequence>
<gene>
    <name evidence="1" type="ORF">BC936DRAFT_142702</name>
</gene>
<dbReference type="Gene3D" id="3.90.1150.220">
    <property type="match status" value="1"/>
</dbReference>
<accession>A0A433A0F4</accession>